<dbReference type="EMBL" id="WLYL01000010">
    <property type="protein sequence ID" value="MTD10712.1"/>
    <property type="molecule type" value="Genomic_DNA"/>
</dbReference>
<evidence type="ECO:0000313" key="3">
    <source>
        <dbReference type="Proteomes" id="UP000473854"/>
    </source>
</evidence>
<accession>A0A6L6GDI0</accession>
<evidence type="ECO:0000313" key="2">
    <source>
        <dbReference type="EMBL" id="MTD10712.1"/>
    </source>
</evidence>
<dbReference type="SUPFAM" id="SSF103196">
    <property type="entry name" value="Roadblock/LC7 domain"/>
    <property type="match status" value="1"/>
</dbReference>
<sequence length="139" mass="15450">MEKFYVCTKERKIPEHIIQNAKIEIQSIFNNVSGVNFIMICSTDGFEITTLYKKNIFNQTKLAAVSSSLHAMVSALMNELQLIKCQSITLDAENGKAVLTSIPSSQYPMIIVVLANKDILLGQLLHALKKSSLVISSFE</sequence>
<organism evidence="2 3">
    <name type="scientific">Acinetobacter faecalis</name>
    <dbReference type="NCBI Taxonomy" id="2665161"/>
    <lineage>
        <taxon>Bacteria</taxon>
        <taxon>Pseudomonadati</taxon>
        <taxon>Pseudomonadota</taxon>
        <taxon>Gammaproteobacteria</taxon>
        <taxon>Moraxellales</taxon>
        <taxon>Moraxellaceae</taxon>
        <taxon>Acinetobacter</taxon>
    </lineage>
</organism>
<dbReference type="RefSeq" id="WP_154772338.1">
    <property type="nucleotide sequence ID" value="NZ_JAXHPE010000081.1"/>
</dbReference>
<evidence type="ECO:0000313" key="1">
    <source>
        <dbReference type="EMBL" id="MDY6487812.1"/>
    </source>
</evidence>
<gene>
    <name evidence="2" type="ORF">GIX10_04530</name>
    <name evidence="1" type="ORF">SKM51_11515</name>
</gene>
<dbReference type="AlphaFoldDB" id="A0A6L6GDI0"/>
<name>A0A6L6GDI0_9GAMM</name>
<reference evidence="1 4" key="2">
    <citation type="submission" date="2023-11" db="EMBL/GenBank/DDBJ databases">
        <title>The common occurrence of Acinetobacte faecalis in cattle feces and its emended description.</title>
        <authorList>
            <person name="Kyselkova M."/>
            <person name="Xanthopoulou K."/>
            <person name="Shestivska V."/>
            <person name="Spanelova P."/>
            <person name="Maixnerova M."/>
            <person name="Higgins P.G."/>
            <person name="Nemec A."/>
        </authorList>
    </citation>
    <scope>NUCLEOTIDE SEQUENCE [LARGE SCALE GENOMIC DNA]</scope>
    <source>
        <strain evidence="1 4">ANC 7483</strain>
    </source>
</reference>
<protein>
    <submittedName>
        <fullName evidence="2">Roadblock/LC7 domain-containing protein</fullName>
    </submittedName>
</protein>
<dbReference type="Proteomes" id="UP000473854">
    <property type="component" value="Unassembled WGS sequence"/>
</dbReference>
<dbReference type="Gene3D" id="3.30.450.30">
    <property type="entry name" value="Dynein light chain 2a, cytoplasmic"/>
    <property type="match status" value="1"/>
</dbReference>
<proteinExistence type="predicted"/>
<dbReference type="Proteomes" id="UP001278995">
    <property type="component" value="Unassembled WGS sequence"/>
</dbReference>
<comment type="caution">
    <text evidence="2">The sequence shown here is derived from an EMBL/GenBank/DDBJ whole genome shotgun (WGS) entry which is preliminary data.</text>
</comment>
<evidence type="ECO:0000313" key="4">
    <source>
        <dbReference type="Proteomes" id="UP001278995"/>
    </source>
</evidence>
<dbReference type="EMBL" id="JAXHPL010000080">
    <property type="protein sequence ID" value="MDY6487812.1"/>
    <property type="molecule type" value="Genomic_DNA"/>
</dbReference>
<reference evidence="2 3" key="1">
    <citation type="submission" date="2019-11" db="EMBL/GenBank/DDBJ databases">
        <authorList>
            <person name="An D."/>
        </authorList>
    </citation>
    <scope>NUCLEOTIDE SEQUENCE [LARGE SCALE GENOMIC DNA]</scope>
    <source>
        <strain evidence="2 3">YIM 103518</strain>
    </source>
</reference>